<dbReference type="EC" id="3.4.24.84" evidence="1"/>
<evidence type="ECO:0000256" key="3">
    <source>
        <dbReference type="ARBA" id="ARBA00022723"/>
    </source>
</evidence>
<feature type="binding site" evidence="9">
    <location>
        <position position="404"/>
    </location>
    <ligand>
        <name>Zn(2+)</name>
        <dbReference type="ChEBI" id="CHEBI:29105"/>
        <note>catalytic</note>
    </ligand>
</feature>
<organism evidence="14 15">
    <name type="scientific">Elysia marginata</name>
    <dbReference type="NCBI Taxonomy" id="1093978"/>
    <lineage>
        <taxon>Eukaryota</taxon>
        <taxon>Metazoa</taxon>
        <taxon>Spiralia</taxon>
        <taxon>Lophotrochozoa</taxon>
        <taxon>Mollusca</taxon>
        <taxon>Gastropoda</taxon>
        <taxon>Heterobranchia</taxon>
        <taxon>Euthyneura</taxon>
        <taxon>Panpulmonata</taxon>
        <taxon>Sacoglossa</taxon>
        <taxon>Placobranchoidea</taxon>
        <taxon>Plakobranchidae</taxon>
        <taxon>Elysia</taxon>
    </lineage>
</organism>
<feature type="transmembrane region" description="Helical" evidence="11">
    <location>
        <begin position="94"/>
        <end position="115"/>
    </location>
</feature>
<feature type="region of interest" description="Disordered" evidence="10">
    <location>
        <begin position="328"/>
        <end position="387"/>
    </location>
</feature>
<dbReference type="Pfam" id="PF16491">
    <property type="entry name" value="Peptidase_M48_N"/>
    <property type="match status" value="1"/>
</dbReference>
<keyword evidence="15" id="KW-1185">Reference proteome</keyword>
<feature type="active site" evidence="8">
    <location>
        <position position="401"/>
    </location>
</feature>
<accession>A0AAV4G5M8</accession>
<evidence type="ECO:0000256" key="7">
    <source>
        <dbReference type="ARBA" id="ARBA00044456"/>
    </source>
</evidence>
<gene>
    <name evidence="14" type="ORF">ElyMa_004048900</name>
</gene>
<evidence type="ECO:0000256" key="8">
    <source>
        <dbReference type="PIRSR" id="PIRSR627057-1"/>
    </source>
</evidence>
<dbReference type="InterPro" id="IPR001915">
    <property type="entry name" value="Peptidase_M48"/>
</dbReference>
<protein>
    <recommendedName>
        <fullName evidence="1">Ste24 endopeptidase</fullName>
        <ecNumber evidence="1">3.4.24.84</ecNumber>
    </recommendedName>
</protein>
<feature type="domain" description="CAAX prenyl protease 1 N-terminal" evidence="13">
    <location>
        <begin position="120"/>
        <end position="247"/>
    </location>
</feature>
<evidence type="ECO:0000313" key="15">
    <source>
        <dbReference type="Proteomes" id="UP000762676"/>
    </source>
</evidence>
<keyword evidence="11" id="KW-1133">Transmembrane helix</keyword>
<proteinExistence type="predicted"/>
<name>A0AAV4G5M8_9GAST</name>
<keyword evidence="4" id="KW-0378">Hydrolase</keyword>
<feature type="transmembrane region" description="Helical" evidence="11">
    <location>
        <begin position="198"/>
        <end position="219"/>
    </location>
</feature>
<comment type="caution">
    <text evidence="14">The sequence shown here is derived from an EMBL/GenBank/DDBJ whole genome shotgun (WGS) entry which is preliminary data.</text>
</comment>
<evidence type="ECO:0000256" key="4">
    <source>
        <dbReference type="ARBA" id="ARBA00022801"/>
    </source>
</evidence>
<dbReference type="InterPro" id="IPR032456">
    <property type="entry name" value="Peptidase_M48_N"/>
</dbReference>
<comment type="catalytic activity">
    <reaction evidence="7">
        <text>Hydrolyzes the peptide bond -P2-(S-farnesyl or geranylgeranyl)C-P1'-P2'-P3'-COOH where P1' and P2' are amino acids with aliphatic side chains and P3' is any C-terminal residue.</text>
        <dbReference type="EC" id="3.4.24.84"/>
    </reaction>
</comment>
<dbReference type="Gene3D" id="3.30.2010.10">
    <property type="entry name" value="Metalloproteases ('zincins'), catalytic domain"/>
    <property type="match status" value="1"/>
</dbReference>
<evidence type="ECO:0000256" key="2">
    <source>
        <dbReference type="ARBA" id="ARBA00022670"/>
    </source>
</evidence>
<dbReference type="Pfam" id="PF01435">
    <property type="entry name" value="Peptidase_M48"/>
    <property type="match status" value="1"/>
</dbReference>
<comment type="cofactor">
    <cofactor evidence="9">
        <name>Zn(2+)</name>
        <dbReference type="ChEBI" id="CHEBI:29105"/>
    </cofactor>
    <text evidence="9">Binds 1 zinc ion per subunit.</text>
</comment>
<dbReference type="EMBL" id="BMAT01008223">
    <property type="protein sequence ID" value="GFR80559.1"/>
    <property type="molecule type" value="Genomic_DNA"/>
</dbReference>
<dbReference type="AlphaFoldDB" id="A0AAV4G5M8"/>
<feature type="transmembrane region" description="Helical" evidence="11">
    <location>
        <begin position="452"/>
        <end position="474"/>
    </location>
</feature>
<evidence type="ECO:0000256" key="1">
    <source>
        <dbReference type="ARBA" id="ARBA00012336"/>
    </source>
</evidence>
<reference evidence="14 15" key="1">
    <citation type="journal article" date="2021" name="Elife">
        <title>Chloroplast acquisition without the gene transfer in kleptoplastic sea slugs, Plakobranchus ocellatus.</title>
        <authorList>
            <person name="Maeda T."/>
            <person name="Takahashi S."/>
            <person name="Yoshida T."/>
            <person name="Shimamura S."/>
            <person name="Takaki Y."/>
            <person name="Nagai Y."/>
            <person name="Toyoda A."/>
            <person name="Suzuki Y."/>
            <person name="Arimoto A."/>
            <person name="Ishii H."/>
            <person name="Satoh N."/>
            <person name="Nishiyama T."/>
            <person name="Hasebe M."/>
            <person name="Maruyama T."/>
            <person name="Minagawa J."/>
            <person name="Obokata J."/>
            <person name="Shigenobu S."/>
        </authorList>
    </citation>
    <scope>NUCLEOTIDE SEQUENCE [LARGE SCALE GENOMIC DNA]</scope>
</reference>
<keyword evidence="2" id="KW-0645">Protease</keyword>
<dbReference type="CDD" id="cd07343">
    <property type="entry name" value="M48A_Zmpste24p_like"/>
    <property type="match status" value="1"/>
</dbReference>
<feature type="transmembrane region" description="Helical" evidence="11">
    <location>
        <begin position="55"/>
        <end position="74"/>
    </location>
</feature>
<feature type="domain" description="Peptidase M48" evidence="12">
    <location>
        <begin position="267"/>
        <end position="535"/>
    </location>
</feature>
<feature type="binding site" evidence="9">
    <location>
        <position position="400"/>
    </location>
    <ligand>
        <name>Zn(2+)</name>
        <dbReference type="ChEBI" id="CHEBI:29105"/>
        <note>catalytic</note>
    </ligand>
</feature>
<evidence type="ECO:0000256" key="11">
    <source>
        <dbReference type="SAM" id="Phobius"/>
    </source>
</evidence>
<keyword evidence="11" id="KW-0472">Membrane</keyword>
<evidence type="ECO:0000256" key="5">
    <source>
        <dbReference type="ARBA" id="ARBA00022833"/>
    </source>
</evidence>
<evidence type="ECO:0000313" key="14">
    <source>
        <dbReference type="EMBL" id="GFR80559.1"/>
    </source>
</evidence>
<dbReference type="InterPro" id="IPR027057">
    <property type="entry name" value="CAXX_Prtase_1"/>
</dbReference>
<feature type="transmembrane region" description="Helical" evidence="11">
    <location>
        <begin position="159"/>
        <end position="178"/>
    </location>
</feature>
<evidence type="ECO:0000256" key="9">
    <source>
        <dbReference type="PIRSR" id="PIRSR627057-2"/>
    </source>
</evidence>
<keyword evidence="5 9" id="KW-0862">Zinc</keyword>
<evidence type="ECO:0000259" key="12">
    <source>
        <dbReference type="Pfam" id="PF01435"/>
    </source>
</evidence>
<dbReference type="GO" id="GO:0071586">
    <property type="term" value="P:CAAX-box protein processing"/>
    <property type="evidence" value="ECO:0007669"/>
    <property type="project" value="InterPro"/>
</dbReference>
<keyword evidence="11" id="KW-0812">Transmembrane</keyword>
<dbReference type="GO" id="GO:0046872">
    <property type="term" value="F:metal ion binding"/>
    <property type="evidence" value="ECO:0007669"/>
    <property type="project" value="UniProtKB-KW"/>
</dbReference>
<feature type="transmembrane region" description="Helical" evidence="11">
    <location>
        <begin position="414"/>
        <end position="432"/>
    </location>
</feature>
<feature type="compositionally biased region" description="Basic and acidic residues" evidence="10">
    <location>
        <begin position="328"/>
        <end position="381"/>
    </location>
</feature>
<keyword evidence="3 9" id="KW-0479">Metal-binding</keyword>
<dbReference type="Proteomes" id="UP000762676">
    <property type="component" value="Unassembled WGS sequence"/>
</dbReference>
<sequence length="545" mass="62727">MNTEIQVVKDDTVMGFEDTTIKYPIVSPINQMSVLRGDKRVDIIRISGSDVSKSTGIVLNITLIFGCYSNFDYLEQVSKSELSPTMFESLSESSIFNAVLIFVWVTFLWETYLSLRQRWIAQTSKEVPLALKHVIDQETFDKARSYHLDKSTYGLVHSIYSQIEATLILVLGGYPWLWSLAASTNYHLGLSDGEILQSLTFMVLSMMYSTVTGLPWSLYSTFVLEEKHGFNKQTLGFFVKDTMKHLAAIVTIYADYIAPLFDKFTPLPEGELRTRIEELASSIKFPLKKLFVVEGSKRSSHSNAYFYGFFKNKRIVLFDTLLEDFSPDNKEEQTDKKEEENKDTESQSKEDEGKDEQPEGVKNDDKEKEEEETKEKEEPEKKKKRGKGCTNDEVLAVLSHELGHWYLNHVLKQMILSQVNLFLCFMVFALLMKEQILYSAFGFHSQPTLIGLIIIFQFIFAPYNEVLSFVVTYITRQFEFQADAFARRMKHSSLLKSALVKLNEDNLSFPVTDWLYSAWHFSHPPLLDRLRALGDEEGDDDKKQS</sequence>
<evidence type="ECO:0000259" key="13">
    <source>
        <dbReference type="Pfam" id="PF16491"/>
    </source>
</evidence>
<feature type="active site" description="Proton donor" evidence="8">
    <location>
        <position position="483"/>
    </location>
</feature>
<evidence type="ECO:0000256" key="10">
    <source>
        <dbReference type="SAM" id="MobiDB-lite"/>
    </source>
</evidence>
<keyword evidence="6" id="KW-0482">Metalloprotease</keyword>
<dbReference type="PANTHER" id="PTHR10120">
    <property type="entry name" value="CAAX PRENYL PROTEASE 1"/>
    <property type="match status" value="1"/>
</dbReference>
<evidence type="ECO:0000256" key="6">
    <source>
        <dbReference type="ARBA" id="ARBA00023049"/>
    </source>
</evidence>
<dbReference type="GO" id="GO:0004222">
    <property type="term" value="F:metalloendopeptidase activity"/>
    <property type="evidence" value="ECO:0007669"/>
    <property type="project" value="InterPro"/>
</dbReference>
<feature type="binding site" evidence="9">
    <location>
        <position position="479"/>
    </location>
    <ligand>
        <name>Zn(2+)</name>
        <dbReference type="ChEBI" id="CHEBI:29105"/>
        <note>catalytic</note>
    </ligand>
</feature>